<comment type="function">
    <text evidence="1 15">DNA ligase that catalyzes the formation of phosphodiester linkages between 5'-phosphoryl and 3'-hydroxyl groups in double-stranded DNA using NAD as a coenzyme and as the energy source for the reaction. It is essential for DNA replication and repair of damaged DNA.</text>
</comment>
<accession>A0A418X177</accession>
<dbReference type="InterPro" id="IPR036420">
    <property type="entry name" value="BRCT_dom_sf"/>
</dbReference>
<dbReference type="NCBIfam" id="TIGR00575">
    <property type="entry name" value="dnlj"/>
    <property type="match status" value="1"/>
</dbReference>
<comment type="similarity">
    <text evidence="14 15">Belongs to the NAD-dependent DNA ligase family. LigA subfamily.</text>
</comment>
<dbReference type="InterPro" id="IPR013840">
    <property type="entry name" value="DNAligase_N"/>
</dbReference>
<dbReference type="InterPro" id="IPR013839">
    <property type="entry name" value="DNAligase_adenylation"/>
</dbReference>
<sequence length="691" mass="75566">MQPDFFSGRTEAVDTSAIPEAKNWAARAAWLKSELNRHSHAYYVLDNPTIPDAEYDRLFRELVEIEQLHPDLLTSDSPTQRVGGKPLPQFEQVRHSMPMLSLNNAFDETDIAGFDRRAREVLQAAADIEYSTELKFDGLAISLRYEEGVLVQAATRGDGTTGENVTANVRTVRAIPLRLHVQHAPKVLEVRGEILMYKSDFAKLNARQRDADQKEFANPRNAAAGSLRQLDPRITAQRTLRFFAYGIGVLEGAEMPPSHEALLEWYASLGLPVCQERLVVKGAQGLLDFYQGIGEKRKALPYDIDGVVYKVNRLELQQKLGFVSRAPRFAVAHKFPAEEAMTVVQGIAVQVGRTGAITPVARLAPIFVGGVTVTNATLHNEDEVNRKDIQIGDTVIVRRAGDVIPEVVAYVPELRPATARKFLMPDACPICDSPIVRLEDEAIARCSGGWIKCPAQRKGGLLHFVSRRAMDIEGLGEQLVDQLVDKHVITTAADLYKLGLSALSELDRMATKSAQNVLNALEKSKSTTLARFIYALGIRHVGEATAKELASHFGSLDAVLDASEEQLLEVADIGPVVAHSIRVFLSDPMNVELIAQLRAAGVNWPESAPVENQPKPLQDKTFVLTGTLPTLTRDAAAELIETAGGKVAGSVSKKTSYVVAGEEAGSKLAKAQELGVTILDEAGLFQLLDRK</sequence>
<dbReference type="InterPro" id="IPR033136">
    <property type="entry name" value="DNA_ligase_CS"/>
</dbReference>
<dbReference type="GO" id="GO:0003677">
    <property type="term" value="F:DNA binding"/>
    <property type="evidence" value="ECO:0007669"/>
    <property type="project" value="InterPro"/>
</dbReference>
<dbReference type="PANTHER" id="PTHR23389">
    <property type="entry name" value="CHROMOSOME TRANSMISSION FIDELITY FACTOR 18"/>
    <property type="match status" value="1"/>
</dbReference>
<dbReference type="Pfam" id="PF03119">
    <property type="entry name" value="DNA_ligase_ZBD"/>
    <property type="match status" value="1"/>
</dbReference>
<dbReference type="Proteomes" id="UP000285190">
    <property type="component" value="Unassembled WGS sequence"/>
</dbReference>
<feature type="binding site" evidence="15">
    <location>
        <position position="310"/>
    </location>
    <ligand>
        <name>NAD(+)</name>
        <dbReference type="ChEBI" id="CHEBI:57540"/>
    </ligand>
</feature>
<dbReference type="NCBIfam" id="NF005932">
    <property type="entry name" value="PRK07956.1"/>
    <property type="match status" value="1"/>
</dbReference>
<dbReference type="GO" id="GO:0006260">
    <property type="term" value="P:DNA replication"/>
    <property type="evidence" value="ECO:0007669"/>
    <property type="project" value="UniProtKB-KW"/>
</dbReference>
<dbReference type="GO" id="GO:0003911">
    <property type="term" value="F:DNA ligase (NAD+) activity"/>
    <property type="evidence" value="ECO:0007669"/>
    <property type="project" value="UniProtKB-UniRule"/>
</dbReference>
<feature type="binding site" evidence="15">
    <location>
        <position position="133"/>
    </location>
    <ligand>
        <name>NAD(+)</name>
        <dbReference type="ChEBI" id="CHEBI:57540"/>
    </ligand>
</feature>
<keyword evidence="10 15" id="KW-0520">NAD</keyword>
<comment type="catalytic activity">
    <reaction evidence="13 15 16">
        <text>NAD(+) + (deoxyribonucleotide)n-3'-hydroxyl + 5'-phospho-(deoxyribonucleotide)m = (deoxyribonucleotide)n+m + AMP + beta-nicotinamide D-nucleotide.</text>
        <dbReference type="EC" id="6.5.1.2"/>
    </reaction>
</comment>
<evidence type="ECO:0000256" key="11">
    <source>
        <dbReference type="ARBA" id="ARBA00023204"/>
    </source>
</evidence>
<evidence type="ECO:0000256" key="15">
    <source>
        <dbReference type="HAMAP-Rule" id="MF_01588"/>
    </source>
</evidence>
<keyword evidence="6 15" id="KW-0479">Metal-binding</keyword>
<evidence type="ECO:0000256" key="7">
    <source>
        <dbReference type="ARBA" id="ARBA00022763"/>
    </source>
</evidence>
<dbReference type="OrthoDB" id="9759736at2"/>
<feature type="active site" description="N6-AMP-lysine intermediate" evidence="15">
    <location>
        <position position="135"/>
    </location>
</feature>
<feature type="binding site" evidence="15">
    <location>
        <position position="428"/>
    </location>
    <ligand>
        <name>Zn(2+)</name>
        <dbReference type="ChEBI" id="CHEBI:29105"/>
    </ligand>
</feature>
<dbReference type="Pfam" id="PF12826">
    <property type="entry name" value="HHH_2"/>
    <property type="match status" value="1"/>
</dbReference>
<dbReference type="RefSeq" id="WP_119738581.1">
    <property type="nucleotide sequence ID" value="NZ_QYUN01000002.1"/>
</dbReference>
<keyword evidence="12 15" id="KW-0464">Manganese</keyword>
<evidence type="ECO:0000256" key="8">
    <source>
        <dbReference type="ARBA" id="ARBA00022833"/>
    </source>
</evidence>
<feature type="binding site" evidence="15">
    <location>
        <position position="431"/>
    </location>
    <ligand>
        <name>Zn(2+)</name>
        <dbReference type="ChEBI" id="CHEBI:29105"/>
    </ligand>
</feature>
<dbReference type="Gene3D" id="1.10.150.20">
    <property type="entry name" value="5' to 3' exonuclease, C-terminal subdomain"/>
    <property type="match status" value="2"/>
</dbReference>
<dbReference type="FunFam" id="3.40.50.10190:FF:000054">
    <property type="entry name" value="DNA ligase"/>
    <property type="match status" value="1"/>
</dbReference>
<dbReference type="CDD" id="cd00114">
    <property type="entry name" value="LIGANc"/>
    <property type="match status" value="1"/>
</dbReference>
<dbReference type="EMBL" id="QYUN01000002">
    <property type="protein sequence ID" value="RJG06209.1"/>
    <property type="molecule type" value="Genomic_DNA"/>
</dbReference>
<dbReference type="PIRSF" id="PIRSF001604">
    <property type="entry name" value="LigA"/>
    <property type="match status" value="1"/>
</dbReference>
<comment type="caution">
    <text evidence="15">Lacks conserved residue(s) required for the propagation of feature annotation.</text>
</comment>
<dbReference type="Gene3D" id="3.30.470.30">
    <property type="entry name" value="DNA ligase/mRNA capping enzyme"/>
    <property type="match status" value="1"/>
</dbReference>
<dbReference type="InterPro" id="IPR041663">
    <property type="entry name" value="DisA/LigA_HHH"/>
</dbReference>
<reference evidence="18 19" key="1">
    <citation type="submission" date="2018-09" db="EMBL/GenBank/DDBJ databases">
        <authorList>
            <person name="Zhu H."/>
        </authorList>
    </citation>
    <scope>NUCLEOTIDE SEQUENCE [LARGE SCALE GENOMIC DNA]</scope>
    <source>
        <strain evidence="18 19">K2R10-39</strain>
    </source>
</reference>
<evidence type="ECO:0000313" key="18">
    <source>
        <dbReference type="EMBL" id="RJG06209.1"/>
    </source>
</evidence>
<dbReference type="FunFam" id="1.10.287.610:FF:000002">
    <property type="entry name" value="DNA ligase"/>
    <property type="match status" value="1"/>
</dbReference>
<evidence type="ECO:0000256" key="2">
    <source>
        <dbReference type="ARBA" id="ARBA00012722"/>
    </source>
</evidence>
<dbReference type="InterPro" id="IPR018239">
    <property type="entry name" value="DNA_ligase_AS"/>
</dbReference>
<dbReference type="Pfam" id="PF03120">
    <property type="entry name" value="OB_DNA_ligase"/>
    <property type="match status" value="1"/>
</dbReference>
<keyword evidence="11 15" id="KW-0234">DNA repair</keyword>
<dbReference type="Gene3D" id="2.40.50.140">
    <property type="entry name" value="Nucleic acid-binding proteins"/>
    <property type="match status" value="1"/>
</dbReference>
<dbReference type="Gene3D" id="6.20.10.30">
    <property type="match status" value="1"/>
</dbReference>
<dbReference type="GO" id="GO:0005829">
    <property type="term" value="C:cytosol"/>
    <property type="evidence" value="ECO:0007669"/>
    <property type="project" value="TreeGrafter"/>
</dbReference>
<feature type="domain" description="BRCT" evidence="17">
    <location>
        <begin position="612"/>
        <end position="691"/>
    </location>
</feature>
<dbReference type="FunFam" id="2.40.50.140:FF:000012">
    <property type="entry name" value="DNA ligase"/>
    <property type="match status" value="1"/>
</dbReference>
<evidence type="ECO:0000256" key="4">
    <source>
        <dbReference type="ARBA" id="ARBA00022598"/>
    </source>
</evidence>
<dbReference type="SMART" id="SM00292">
    <property type="entry name" value="BRCT"/>
    <property type="match status" value="1"/>
</dbReference>
<name>A0A418X177_9BURK</name>
<dbReference type="GO" id="GO:0046872">
    <property type="term" value="F:metal ion binding"/>
    <property type="evidence" value="ECO:0007669"/>
    <property type="project" value="UniProtKB-KW"/>
</dbReference>
<dbReference type="SMART" id="SM00532">
    <property type="entry name" value="LIGANc"/>
    <property type="match status" value="1"/>
</dbReference>
<keyword evidence="7 15" id="KW-0227">DNA damage</keyword>
<dbReference type="AlphaFoldDB" id="A0A418X177"/>
<dbReference type="SUPFAM" id="SSF50249">
    <property type="entry name" value="Nucleic acid-binding proteins"/>
    <property type="match status" value="1"/>
</dbReference>
<dbReference type="SUPFAM" id="SSF47781">
    <property type="entry name" value="RuvA domain 2-like"/>
    <property type="match status" value="1"/>
</dbReference>
<organism evidence="18 19">
    <name type="scientific">Noviherbaspirillum cavernae</name>
    <dbReference type="NCBI Taxonomy" id="2320862"/>
    <lineage>
        <taxon>Bacteria</taxon>
        <taxon>Pseudomonadati</taxon>
        <taxon>Pseudomonadota</taxon>
        <taxon>Betaproteobacteria</taxon>
        <taxon>Burkholderiales</taxon>
        <taxon>Oxalobacteraceae</taxon>
        <taxon>Noviherbaspirillum</taxon>
    </lineage>
</organism>
<evidence type="ECO:0000256" key="3">
    <source>
        <dbReference type="ARBA" id="ARBA00013308"/>
    </source>
</evidence>
<dbReference type="InterPro" id="IPR012340">
    <property type="entry name" value="NA-bd_OB-fold"/>
</dbReference>
<evidence type="ECO:0000259" key="17">
    <source>
        <dbReference type="PROSITE" id="PS50172"/>
    </source>
</evidence>
<feature type="binding site" evidence="15">
    <location>
        <position position="334"/>
    </location>
    <ligand>
        <name>NAD(+)</name>
        <dbReference type="ChEBI" id="CHEBI:57540"/>
    </ligand>
</feature>
<dbReference type="InterPro" id="IPR003583">
    <property type="entry name" value="Hlx-hairpin-Hlx_DNA-bd_motif"/>
</dbReference>
<dbReference type="EC" id="6.5.1.2" evidence="2 15"/>
<dbReference type="PROSITE" id="PS01056">
    <property type="entry name" value="DNA_LIGASE_N2"/>
    <property type="match status" value="1"/>
</dbReference>
<dbReference type="GO" id="GO:0006281">
    <property type="term" value="P:DNA repair"/>
    <property type="evidence" value="ECO:0007669"/>
    <property type="project" value="UniProtKB-KW"/>
</dbReference>
<evidence type="ECO:0000256" key="1">
    <source>
        <dbReference type="ARBA" id="ARBA00004067"/>
    </source>
</evidence>
<dbReference type="InterPro" id="IPR001357">
    <property type="entry name" value="BRCT_dom"/>
</dbReference>
<evidence type="ECO:0000256" key="6">
    <source>
        <dbReference type="ARBA" id="ARBA00022723"/>
    </source>
</evidence>
<dbReference type="PROSITE" id="PS01055">
    <property type="entry name" value="DNA_LIGASE_N1"/>
    <property type="match status" value="1"/>
</dbReference>
<dbReference type="PROSITE" id="PS50172">
    <property type="entry name" value="BRCT"/>
    <property type="match status" value="1"/>
</dbReference>
<evidence type="ECO:0000256" key="12">
    <source>
        <dbReference type="ARBA" id="ARBA00023211"/>
    </source>
</evidence>
<feature type="binding site" evidence="15">
    <location>
        <begin position="52"/>
        <end position="56"/>
    </location>
    <ligand>
        <name>NAD(+)</name>
        <dbReference type="ChEBI" id="CHEBI:57540"/>
    </ligand>
</feature>
<dbReference type="SUPFAM" id="SSF56091">
    <property type="entry name" value="DNA ligase/mRNA capping enzyme, catalytic domain"/>
    <property type="match status" value="1"/>
</dbReference>
<evidence type="ECO:0000256" key="5">
    <source>
        <dbReference type="ARBA" id="ARBA00022705"/>
    </source>
</evidence>
<dbReference type="HAMAP" id="MF_01588">
    <property type="entry name" value="DNA_ligase_A"/>
    <property type="match status" value="1"/>
</dbReference>
<keyword evidence="19" id="KW-1185">Reference proteome</keyword>
<feature type="binding site" evidence="15">
    <location>
        <position position="453"/>
    </location>
    <ligand>
        <name>Zn(2+)</name>
        <dbReference type="ChEBI" id="CHEBI:29105"/>
    </ligand>
</feature>
<dbReference type="Pfam" id="PF01653">
    <property type="entry name" value="DNA_ligase_aden"/>
    <property type="match status" value="1"/>
</dbReference>
<dbReference type="SMART" id="SM00278">
    <property type="entry name" value="HhH1"/>
    <property type="match status" value="4"/>
</dbReference>
<dbReference type="Gene3D" id="3.40.50.10190">
    <property type="entry name" value="BRCT domain"/>
    <property type="match status" value="1"/>
</dbReference>
<dbReference type="InterPro" id="IPR004149">
    <property type="entry name" value="Znf_DNAligase_C4"/>
</dbReference>
<comment type="caution">
    <text evidence="18">The sequence shown here is derived from an EMBL/GenBank/DDBJ whole genome shotgun (WGS) entry which is preliminary data.</text>
</comment>
<dbReference type="Gene3D" id="1.10.287.610">
    <property type="entry name" value="Helix hairpin bin"/>
    <property type="match status" value="1"/>
</dbReference>
<feature type="binding site" evidence="15">
    <location>
        <position position="156"/>
    </location>
    <ligand>
        <name>NAD(+)</name>
        <dbReference type="ChEBI" id="CHEBI:57540"/>
    </ligand>
</feature>
<dbReference type="FunFam" id="1.10.150.20:FF:000006">
    <property type="entry name" value="DNA ligase"/>
    <property type="match status" value="1"/>
</dbReference>
<keyword evidence="5 15" id="KW-0235">DNA replication</keyword>
<dbReference type="FunFam" id="3.30.470.30:FF:000001">
    <property type="entry name" value="DNA ligase"/>
    <property type="match status" value="1"/>
</dbReference>
<dbReference type="Pfam" id="PF00533">
    <property type="entry name" value="BRCT"/>
    <property type="match status" value="1"/>
</dbReference>
<dbReference type="SUPFAM" id="SSF52113">
    <property type="entry name" value="BRCT domain"/>
    <property type="match status" value="1"/>
</dbReference>
<feature type="binding site" evidence="15">
    <location>
        <begin position="101"/>
        <end position="102"/>
    </location>
    <ligand>
        <name>NAD(+)</name>
        <dbReference type="ChEBI" id="CHEBI:57540"/>
    </ligand>
</feature>
<dbReference type="FunFam" id="1.10.150.20:FF:000007">
    <property type="entry name" value="DNA ligase"/>
    <property type="match status" value="1"/>
</dbReference>
<dbReference type="InterPro" id="IPR004150">
    <property type="entry name" value="NAD_DNA_ligase_OB"/>
</dbReference>
<proteinExistence type="inferred from homology"/>
<dbReference type="InterPro" id="IPR001679">
    <property type="entry name" value="DNA_ligase"/>
</dbReference>
<keyword evidence="9 15" id="KW-0460">Magnesium</keyword>
<feature type="binding site" evidence="15">
    <location>
        <position position="193"/>
    </location>
    <ligand>
        <name>NAD(+)</name>
        <dbReference type="ChEBI" id="CHEBI:57540"/>
    </ligand>
</feature>
<evidence type="ECO:0000256" key="16">
    <source>
        <dbReference type="RuleBase" id="RU000618"/>
    </source>
</evidence>
<evidence type="ECO:0000256" key="10">
    <source>
        <dbReference type="ARBA" id="ARBA00023027"/>
    </source>
</evidence>
<keyword evidence="4 15" id="KW-0436">Ligase</keyword>
<dbReference type="InterPro" id="IPR010994">
    <property type="entry name" value="RuvA_2-like"/>
</dbReference>
<evidence type="ECO:0000256" key="14">
    <source>
        <dbReference type="ARBA" id="ARBA00060881"/>
    </source>
</evidence>
<evidence type="ECO:0000256" key="9">
    <source>
        <dbReference type="ARBA" id="ARBA00022842"/>
    </source>
</evidence>
<evidence type="ECO:0000256" key="13">
    <source>
        <dbReference type="ARBA" id="ARBA00034005"/>
    </source>
</evidence>
<dbReference type="PANTHER" id="PTHR23389:SF9">
    <property type="entry name" value="DNA LIGASE"/>
    <property type="match status" value="1"/>
</dbReference>
<comment type="cofactor">
    <cofactor evidence="15">
        <name>Mg(2+)</name>
        <dbReference type="ChEBI" id="CHEBI:18420"/>
    </cofactor>
    <cofactor evidence="15">
        <name>Mn(2+)</name>
        <dbReference type="ChEBI" id="CHEBI:29035"/>
    </cofactor>
</comment>
<evidence type="ECO:0000313" key="19">
    <source>
        <dbReference type="Proteomes" id="UP000285190"/>
    </source>
</evidence>
<dbReference type="CDD" id="cd17748">
    <property type="entry name" value="BRCT_DNA_ligase_like"/>
    <property type="match status" value="1"/>
</dbReference>
<protein>
    <recommendedName>
        <fullName evidence="3 15">DNA ligase</fullName>
        <ecNumber evidence="2 15">6.5.1.2</ecNumber>
    </recommendedName>
    <alternativeName>
        <fullName evidence="15">Polydeoxyribonucleotide synthase [NAD(+)]</fullName>
    </alternativeName>
</protein>
<keyword evidence="8 15" id="KW-0862">Zinc</keyword>
<gene>
    <name evidence="15 18" type="primary">ligA</name>
    <name evidence="18" type="ORF">D3870_09470</name>
</gene>